<evidence type="ECO:0000256" key="1">
    <source>
        <dbReference type="ARBA" id="ARBA00004496"/>
    </source>
</evidence>
<dbReference type="EMBL" id="CP003257">
    <property type="protein sequence ID" value="AEX84854.1"/>
    <property type="molecule type" value="Genomic_DNA"/>
</dbReference>
<dbReference type="OrthoDB" id="47827at2"/>
<comment type="similarity">
    <text evidence="2">Belongs to the CRISPR system Cmr5 family.</text>
</comment>
<sequence>MKRENSTKLLAKKFVIQKINKKYKDDYRSLIKGLGSMIIQNGLYGTLVFLKAKNKDHHKAVFNDIEQYLKEKGLFKGEDLLTFLENTEELSTIQEKVLEFTNWYRRYVDIFIQTGGE</sequence>
<dbReference type="GO" id="GO:0005737">
    <property type="term" value="C:cytoplasm"/>
    <property type="evidence" value="ECO:0007669"/>
    <property type="project" value="UniProtKB-SubCell"/>
</dbReference>
<reference evidence="7" key="2">
    <citation type="submission" date="2012-01" db="EMBL/GenBank/DDBJ databases">
        <title>Complete sequence of chromosome of Marinitoga piezophila KA3.</title>
        <authorList>
            <person name="Lucas S."/>
            <person name="Han J."/>
            <person name="Lapidus A."/>
            <person name="Cheng J.-F."/>
            <person name="Goodwin L."/>
            <person name="Pitluck S."/>
            <person name="Peters L."/>
            <person name="Mikhailova N."/>
            <person name="Teshima H."/>
            <person name="Detter J.C."/>
            <person name="Han C."/>
            <person name="Tapia R."/>
            <person name="Land M."/>
            <person name="Hauser L."/>
            <person name="Kyrpides N."/>
            <person name="Ivanova N."/>
            <person name="Pagani I."/>
            <person name="Jebbar M."/>
            <person name="Vannier P."/>
            <person name="Oger P."/>
            <person name="Cario A."/>
            <person name="Bartlett D."/>
            <person name="Noll K.M."/>
            <person name="Woyke T."/>
        </authorList>
    </citation>
    <scope>NUCLEOTIDE SEQUENCE [LARGE SCALE GENOMIC DNA]</scope>
    <source>
        <strain evidence="7">DSM 14283 / JCM 11233 / KA3</strain>
    </source>
</reference>
<name>H2J4R9_MARPK</name>
<gene>
    <name evidence="6" type="ordered locus">Marpi_0410</name>
</gene>
<keyword evidence="3" id="KW-0963">Cytoplasm</keyword>
<comment type="subcellular location">
    <subcellularLocation>
        <location evidence="1">Cytoplasm</location>
    </subcellularLocation>
</comment>
<evidence type="ECO:0000256" key="3">
    <source>
        <dbReference type="ARBA" id="ARBA00022490"/>
    </source>
</evidence>
<dbReference type="InterPro" id="IPR023101">
    <property type="entry name" value="AF1862-like_dom_sf"/>
</dbReference>
<dbReference type="eggNOG" id="COG3337">
    <property type="taxonomic scope" value="Bacteria"/>
</dbReference>
<dbReference type="AlphaFoldDB" id="H2J4R9"/>
<dbReference type="RefSeq" id="WP_014295926.1">
    <property type="nucleotide sequence ID" value="NC_016751.1"/>
</dbReference>
<dbReference type="Pfam" id="PF09701">
    <property type="entry name" value="Cas_Cmr5"/>
    <property type="match status" value="1"/>
</dbReference>
<dbReference type="NCBIfam" id="TIGR01881">
    <property type="entry name" value="cas_Cmr5"/>
    <property type="match status" value="1"/>
</dbReference>
<proteinExistence type="inferred from homology"/>
<dbReference type="HOGENOM" id="CLU_2048623_0_0_0"/>
<dbReference type="Gene3D" id="1.10.520.30">
    <property type="entry name" value="AF1862-like domain"/>
    <property type="match status" value="1"/>
</dbReference>
<keyword evidence="7" id="KW-1185">Reference proteome</keyword>
<dbReference type="GO" id="GO:0051607">
    <property type="term" value="P:defense response to virus"/>
    <property type="evidence" value="ECO:0007669"/>
    <property type="project" value="UniProtKB-KW"/>
</dbReference>
<keyword evidence="4" id="KW-0051">Antiviral defense</keyword>
<dbReference type="Proteomes" id="UP000007161">
    <property type="component" value="Chromosome"/>
</dbReference>
<dbReference type="KEGG" id="mpz:Marpi_0410"/>
<accession>H2J4R9</accession>
<protein>
    <recommendedName>
        <fullName evidence="5">CRISPR type III-B/RAMP module-associated protein Cmr5</fullName>
    </recommendedName>
</protein>
<dbReference type="InterPro" id="IPR010160">
    <property type="entry name" value="CRISPR-assoc_prot_Cmr5"/>
</dbReference>
<evidence type="ECO:0000313" key="6">
    <source>
        <dbReference type="EMBL" id="AEX84854.1"/>
    </source>
</evidence>
<evidence type="ECO:0000256" key="2">
    <source>
        <dbReference type="ARBA" id="ARBA00006161"/>
    </source>
</evidence>
<organism evidence="6 7">
    <name type="scientific">Marinitoga piezophila (strain DSM 14283 / JCM 11233 / KA3)</name>
    <dbReference type="NCBI Taxonomy" id="443254"/>
    <lineage>
        <taxon>Bacteria</taxon>
        <taxon>Thermotogati</taxon>
        <taxon>Thermotogota</taxon>
        <taxon>Thermotogae</taxon>
        <taxon>Petrotogales</taxon>
        <taxon>Petrotogaceae</taxon>
        <taxon>Marinitoga</taxon>
    </lineage>
</organism>
<reference evidence="6 7" key="1">
    <citation type="journal article" date="2012" name="J. Bacteriol.">
        <title>Complete Genome Sequence of the Thermophilic, Piezophilic, Heterotrophic Bacterium Marinitoga piezophila KA3.</title>
        <authorList>
            <person name="Lucas S."/>
            <person name="Han J."/>
            <person name="Lapidus A."/>
            <person name="Cheng J.F."/>
            <person name="Goodwin L.A."/>
            <person name="Pitluck S."/>
            <person name="Peters L."/>
            <person name="Mikhailova N."/>
            <person name="Teshima H."/>
            <person name="Detter J.C."/>
            <person name="Han C."/>
            <person name="Tapia R."/>
            <person name="Land M."/>
            <person name="Hauser L."/>
            <person name="Kyrpides N.C."/>
            <person name="Ivanova N."/>
            <person name="Pagani I."/>
            <person name="Vannier P."/>
            <person name="Oger P."/>
            <person name="Bartlett D.H."/>
            <person name="Noll K.M."/>
            <person name="Woyke T."/>
            <person name="Jebbar M."/>
        </authorList>
    </citation>
    <scope>NUCLEOTIDE SEQUENCE [LARGE SCALE GENOMIC DNA]</scope>
    <source>
        <strain evidence="7">DSM 14283 / JCM 11233 / KA3</strain>
    </source>
</reference>
<dbReference type="SUPFAM" id="SSF158568">
    <property type="entry name" value="AF1862-like"/>
    <property type="match status" value="1"/>
</dbReference>
<evidence type="ECO:0000256" key="5">
    <source>
        <dbReference type="ARBA" id="ARBA00030001"/>
    </source>
</evidence>
<dbReference type="STRING" id="443254.Marpi_0410"/>
<evidence type="ECO:0000313" key="7">
    <source>
        <dbReference type="Proteomes" id="UP000007161"/>
    </source>
</evidence>
<evidence type="ECO:0000256" key="4">
    <source>
        <dbReference type="ARBA" id="ARBA00023118"/>
    </source>
</evidence>